<dbReference type="NCBIfam" id="TIGR00585">
    <property type="entry name" value="mutl"/>
    <property type="match status" value="1"/>
</dbReference>
<feature type="compositionally biased region" description="Basic and acidic residues" evidence="3">
    <location>
        <begin position="504"/>
        <end position="522"/>
    </location>
</feature>
<evidence type="ECO:0000256" key="3">
    <source>
        <dbReference type="SAM" id="MobiDB-lite"/>
    </source>
</evidence>
<dbReference type="InterPro" id="IPR014762">
    <property type="entry name" value="DNA_mismatch_repair_CS"/>
</dbReference>
<feature type="region of interest" description="Disordered" evidence="3">
    <location>
        <begin position="387"/>
        <end position="410"/>
    </location>
</feature>
<dbReference type="GO" id="GO:0006298">
    <property type="term" value="P:mismatch repair"/>
    <property type="evidence" value="ECO:0007669"/>
    <property type="project" value="InterPro"/>
</dbReference>
<keyword evidence="6" id="KW-1185">Reference proteome</keyword>
<accession>A0AAV9QLA6</accession>
<evidence type="ECO:0000313" key="5">
    <source>
        <dbReference type="EMBL" id="KAK5545423.1"/>
    </source>
</evidence>
<dbReference type="GO" id="GO:0005524">
    <property type="term" value="F:ATP binding"/>
    <property type="evidence" value="ECO:0007669"/>
    <property type="project" value="InterPro"/>
</dbReference>
<comment type="caution">
    <text evidence="5">The sequence shown here is derived from an EMBL/GenBank/DDBJ whole genome shotgun (WGS) entry which is preliminary data.</text>
</comment>
<sequence length="919" mass="100803">MPIEVLPENTTRALGSSLVLNDAKSVVKELVDNALDARATAISIEVSNNTLDIIQVKDNGTGIGVQDRQLLCKRGCTSKIRSLDDLTRLGGSFLGFRGEALASTAELSSAVIVTTRVEGEIVGTSLKYAASGMLSSSSASHPVGTTMRVQDFLTKIPVRKQTALKNNTKTLQAIKSLLFAFAFARRDVRFSLKVLKAKNDKLNWTYAASQNADLTEIATRVLGKEVASECRPYKISSADIDVEIEKGWEVEALLVSADADLTKLRSIPQFISVDGRPVSTERGTLKEIAKSYKHHLQRIFSTNGTSISRPFIYMQIRCPPESYDVNVEPAKDEVLFFRPDLLMSLVESLFEKAYGDASRIEEEMGRMEEPAITTSSHQNMYTADLDDVEESTRQEQKAPSPEPADSEEHVGMLKNPFTIAAMNRIVMPKKMPALEKGMTTSANNEDILLPTALANAAPVLTNTHRKHLIKSQQLLSPTPSDDQDPVPYQNPGPPTRPWTKKTRRVSDEDSNSRTSDDGDEQSKALQSGLRSWLTPQSGQRRSLTQRVDNRIEPALGSSGDATGPFPASRLLDANGLASRPSSSSAGVKLGPGQKPFKSPLKWQAHAHPQPSQGLPSPARILGSSARSASSHVNDGGLKSPQKGSSDFPETVGDSASNVELSDIMDFEHRKKAAIAHQRRLAARHPSASLQDILSQSSQPKHAGNKHSEIDEQSSITDFDARFGEAQVPISTQTASKPNSLLRSYLAAKRDLSHSHPDRDVEASRHSDADEDQSTEKVVPDPTEQPGLSDDDPRMFLMKQQRLKGGKSSLYRAKSSRLPLETIPRDAMTLRLLVSTSMFDNLNDLKRHVEKFARLDPYIRSGAAVPEELFLADTTIDEKLSVTLREIVKAKYRYTNSDGKVIVPHLKLAISEKQHLGEES</sequence>
<dbReference type="SUPFAM" id="SSF55874">
    <property type="entry name" value="ATPase domain of HSP90 chaperone/DNA topoisomerase II/histidine kinase"/>
    <property type="match status" value="1"/>
</dbReference>
<dbReference type="SMART" id="SM01340">
    <property type="entry name" value="DNA_mis_repair"/>
    <property type="match status" value="1"/>
</dbReference>
<dbReference type="GO" id="GO:0016887">
    <property type="term" value="F:ATP hydrolysis activity"/>
    <property type="evidence" value="ECO:0007669"/>
    <property type="project" value="InterPro"/>
</dbReference>
<feature type="domain" description="DNA mismatch repair protein S5" evidence="4">
    <location>
        <begin position="218"/>
        <end position="355"/>
    </location>
</feature>
<reference evidence="5 6" key="1">
    <citation type="submission" date="2023-06" db="EMBL/GenBank/DDBJ databases">
        <title>Black Yeasts Isolated from many extreme environments.</title>
        <authorList>
            <person name="Coleine C."/>
            <person name="Stajich J.E."/>
            <person name="Selbmann L."/>
        </authorList>
    </citation>
    <scope>NUCLEOTIDE SEQUENCE [LARGE SCALE GENOMIC DNA]</scope>
    <source>
        <strain evidence="5 6">CCFEE 5887</strain>
    </source>
</reference>
<dbReference type="Pfam" id="PF01119">
    <property type="entry name" value="DNA_mis_repair"/>
    <property type="match status" value="1"/>
</dbReference>
<organism evidence="5 6">
    <name type="scientific">Vermiconidia calcicola</name>
    <dbReference type="NCBI Taxonomy" id="1690605"/>
    <lineage>
        <taxon>Eukaryota</taxon>
        <taxon>Fungi</taxon>
        <taxon>Dikarya</taxon>
        <taxon>Ascomycota</taxon>
        <taxon>Pezizomycotina</taxon>
        <taxon>Dothideomycetes</taxon>
        <taxon>Dothideomycetidae</taxon>
        <taxon>Mycosphaerellales</taxon>
        <taxon>Extremaceae</taxon>
        <taxon>Vermiconidia</taxon>
    </lineage>
</organism>
<feature type="compositionally biased region" description="Polar residues" evidence="3">
    <location>
        <begin position="687"/>
        <end position="699"/>
    </location>
</feature>
<feature type="compositionally biased region" description="Basic and acidic residues" evidence="3">
    <location>
        <begin position="750"/>
        <end position="778"/>
    </location>
</feature>
<dbReference type="PANTHER" id="PTHR10073:SF41">
    <property type="entry name" value="MISMATCH REPAIR PROTEIN, PUTATIVE (AFU_ORTHOLOGUE AFUA_8G05820)-RELATED"/>
    <property type="match status" value="1"/>
</dbReference>
<feature type="region of interest" description="Disordered" evidence="3">
    <location>
        <begin position="750"/>
        <end position="793"/>
    </location>
</feature>
<dbReference type="Pfam" id="PF13589">
    <property type="entry name" value="HATPase_c_3"/>
    <property type="match status" value="1"/>
</dbReference>
<dbReference type="EMBL" id="JAXLQG010000001">
    <property type="protein sequence ID" value="KAK5545423.1"/>
    <property type="molecule type" value="Genomic_DNA"/>
</dbReference>
<evidence type="ECO:0000256" key="2">
    <source>
        <dbReference type="ARBA" id="ARBA00022763"/>
    </source>
</evidence>
<dbReference type="Gene3D" id="3.30.565.10">
    <property type="entry name" value="Histidine kinase-like ATPase, C-terminal domain"/>
    <property type="match status" value="1"/>
</dbReference>
<dbReference type="GO" id="GO:0030983">
    <property type="term" value="F:mismatched DNA binding"/>
    <property type="evidence" value="ECO:0007669"/>
    <property type="project" value="InterPro"/>
</dbReference>
<dbReference type="AlphaFoldDB" id="A0AAV9QLA6"/>
<feature type="region of interest" description="Disordered" evidence="3">
    <location>
        <begin position="679"/>
        <end position="711"/>
    </location>
</feature>
<dbReference type="InterPro" id="IPR036890">
    <property type="entry name" value="HATPase_C_sf"/>
</dbReference>
<proteinExistence type="inferred from homology"/>
<evidence type="ECO:0000256" key="1">
    <source>
        <dbReference type="ARBA" id="ARBA00006082"/>
    </source>
</evidence>
<dbReference type="InterPro" id="IPR002099">
    <property type="entry name" value="MutL/Mlh/PMS"/>
</dbReference>
<dbReference type="SUPFAM" id="SSF54211">
    <property type="entry name" value="Ribosomal protein S5 domain 2-like"/>
    <property type="match status" value="1"/>
</dbReference>
<dbReference type="GO" id="GO:0061982">
    <property type="term" value="P:meiosis I cell cycle process"/>
    <property type="evidence" value="ECO:0007669"/>
    <property type="project" value="UniProtKB-ARBA"/>
</dbReference>
<dbReference type="Gene3D" id="3.30.230.10">
    <property type="match status" value="1"/>
</dbReference>
<dbReference type="InterPro" id="IPR020568">
    <property type="entry name" value="Ribosomal_Su5_D2-typ_SF"/>
</dbReference>
<dbReference type="PANTHER" id="PTHR10073">
    <property type="entry name" value="DNA MISMATCH REPAIR PROTEIN MLH, PMS, MUTL"/>
    <property type="match status" value="1"/>
</dbReference>
<dbReference type="InterPro" id="IPR013507">
    <property type="entry name" value="DNA_mismatch_S5_2-like"/>
</dbReference>
<dbReference type="GO" id="GO:0140664">
    <property type="term" value="F:ATP-dependent DNA damage sensor activity"/>
    <property type="evidence" value="ECO:0007669"/>
    <property type="project" value="InterPro"/>
</dbReference>
<dbReference type="InterPro" id="IPR038973">
    <property type="entry name" value="MutL/Mlh/Pms-like"/>
</dbReference>
<evidence type="ECO:0000313" key="6">
    <source>
        <dbReference type="Proteomes" id="UP001345827"/>
    </source>
</evidence>
<dbReference type="FunFam" id="3.30.565.10:FF:000017">
    <property type="entry name" value="PMS1 homolog 1, mismatch repair system component"/>
    <property type="match status" value="1"/>
</dbReference>
<gene>
    <name evidence="5" type="ORF">LTR25_000430</name>
</gene>
<dbReference type="InterPro" id="IPR014721">
    <property type="entry name" value="Ribsml_uS5_D2-typ_fold_subgr"/>
</dbReference>
<dbReference type="Proteomes" id="UP001345827">
    <property type="component" value="Unassembled WGS sequence"/>
</dbReference>
<evidence type="ECO:0000259" key="4">
    <source>
        <dbReference type="SMART" id="SM01340"/>
    </source>
</evidence>
<feature type="region of interest" description="Disordered" evidence="3">
    <location>
        <begin position="474"/>
        <end position="653"/>
    </location>
</feature>
<protein>
    <recommendedName>
        <fullName evidence="4">DNA mismatch repair protein S5 domain-containing protein</fullName>
    </recommendedName>
</protein>
<feature type="compositionally biased region" description="Polar residues" evidence="3">
    <location>
        <begin position="523"/>
        <end position="546"/>
    </location>
</feature>
<comment type="similarity">
    <text evidence="1">Belongs to the DNA mismatch repair MutL/HexB family.</text>
</comment>
<name>A0AAV9QLA6_9PEZI</name>
<dbReference type="PROSITE" id="PS00058">
    <property type="entry name" value="DNA_MISMATCH_REPAIR_1"/>
    <property type="match status" value="1"/>
</dbReference>
<dbReference type="GO" id="GO:0032389">
    <property type="term" value="C:MutLalpha complex"/>
    <property type="evidence" value="ECO:0007669"/>
    <property type="project" value="TreeGrafter"/>
</dbReference>
<keyword evidence="2" id="KW-0227">DNA damage</keyword>